<proteinExistence type="predicted"/>
<dbReference type="PATRIC" id="fig|1938.6.peg.8479"/>
<organism evidence="2 3">
    <name type="scientific">Streptomyces viridochromogenes</name>
    <dbReference type="NCBI Taxonomy" id="1938"/>
    <lineage>
        <taxon>Bacteria</taxon>
        <taxon>Bacillati</taxon>
        <taxon>Actinomycetota</taxon>
        <taxon>Actinomycetes</taxon>
        <taxon>Kitasatosporales</taxon>
        <taxon>Streptomycetaceae</taxon>
        <taxon>Streptomyces</taxon>
    </lineage>
</organism>
<feature type="region of interest" description="Disordered" evidence="1">
    <location>
        <begin position="65"/>
        <end position="103"/>
    </location>
</feature>
<dbReference type="AlphaFoldDB" id="A0A0L8J358"/>
<sequence length="136" mass="14910">MLLLLWTRRSLCDDGLCSRLAMAEQVHRPATRRTADVVAACLANHSETKVIWRNRCATFSQAARLCGPRRGPGAPGQAGQDGQDGQDRQDGQDGTGEDHGGQLVIFLASNDARDHRERRPRLCRLALTPAVFPADH</sequence>
<dbReference type="Proteomes" id="UP000037023">
    <property type="component" value="Unassembled WGS sequence"/>
</dbReference>
<reference evidence="2 3" key="1">
    <citation type="submission" date="2015-06" db="EMBL/GenBank/DDBJ databases">
        <authorList>
            <person name="Hoefler B.C."/>
            <person name="Straight P.D."/>
        </authorList>
    </citation>
    <scope>NUCLEOTIDE SEQUENCE [LARGE SCALE GENOMIC DNA]</scope>
    <source>
        <strain evidence="2 3">NRRL 3427</strain>
    </source>
</reference>
<protein>
    <submittedName>
        <fullName evidence="2">Uncharacterized protein</fullName>
    </submittedName>
</protein>
<accession>A0A0L8J358</accession>
<evidence type="ECO:0000313" key="2">
    <source>
        <dbReference type="EMBL" id="KOG08081.1"/>
    </source>
</evidence>
<evidence type="ECO:0000256" key="1">
    <source>
        <dbReference type="SAM" id="MobiDB-lite"/>
    </source>
</evidence>
<dbReference type="EMBL" id="LGUP01000411">
    <property type="protein sequence ID" value="KOG08081.1"/>
    <property type="molecule type" value="Genomic_DNA"/>
</dbReference>
<feature type="compositionally biased region" description="Basic and acidic residues" evidence="1">
    <location>
        <begin position="85"/>
        <end position="100"/>
    </location>
</feature>
<feature type="compositionally biased region" description="Low complexity" evidence="1">
    <location>
        <begin position="68"/>
        <end position="83"/>
    </location>
</feature>
<gene>
    <name evidence="2" type="ORF">ADK34_39390</name>
</gene>
<comment type="caution">
    <text evidence="2">The sequence shown here is derived from an EMBL/GenBank/DDBJ whole genome shotgun (WGS) entry which is preliminary data.</text>
</comment>
<name>A0A0L8J358_STRVR</name>
<evidence type="ECO:0000313" key="3">
    <source>
        <dbReference type="Proteomes" id="UP000037023"/>
    </source>
</evidence>